<reference evidence="3" key="1">
    <citation type="submission" date="2025-08" db="UniProtKB">
        <authorList>
            <consortium name="RefSeq"/>
        </authorList>
    </citation>
    <scope>IDENTIFICATION</scope>
    <source>
        <tissue evidence="3">Sperm</tissue>
    </source>
</reference>
<proteinExistence type="predicted"/>
<dbReference type="RefSeq" id="XP_032821438.1">
    <property type="nucleotide sequence ID" value="XM_032965547.1"/>
</dbReference>
<sequence>MMFVNPCPENEGGDADTFQMKTSSYEGNGSPTIYSPSYSPQNQTSRSTFNSSWSESEDNAISVVEPSAADKLRSIWSMPNHITDTTKSNNGFCQIQEEMYHRNQNKCALNTDMNEGIETPTNWMPFWQNKKLQELQKDYTSKEPLTPFSKFSISNYNNVEHPDETKNTSLTWEFNGDNRKDNDSCSAPISNGSTWINDPHLNTLENNWPRGDDFTDLSFQNPNRQENNKEELGKGVYISNSATLLDQSLSVKKSNNYGHFNLNGERVANAFEVFGQQPENEEFNQVVGGKYRDADDSSYCKSLEIGCPDCDNLCEAQATIEYSCQQLNNEVNQIRKATDVSQANLQHNLGQSLFGQASMNLDENYSLDQEVLTSDICESMQTKHRNVQPSSVSMAQLRSSGPSISVKQEHDSYLYPEITNKATFHSSEGTKAQVEHMDSTLQNHVDNNVYYQSRFLPQQQGVRRLSVPGDYSNCTYNPISSLMYSKNIEVPPQLYNHGNPIGYFTAENCGPLDLMTDQNPINQVSHIPFPQPQLMRGYHHSLAPMRSPFLSQPQRIRLDLHNPLSYTDSHPCNQYFTSNQYVIPRMAPSGYGVPVFVPPHQTKNVVAPSLQLHLWLEACYEQWRALEKERKKVFCHKHILSRCITVLPLHESTF</sequence>
<evidence type="ECO:0000256" key="1">
    <source>
        <dbReference type="SAM" id="MobiDB-lite"/>
    </source>
</evidence>
<organism evidence="2 3">
    <name type="scientific">Petromyzon marinus</name>
    <name type="common">Sea lamprey</name>
    <dbReference type="NCBI Taxonomy" id="7757"/>
    <lineage>
        <taxon>Eukaryota</taxon>
        <taxon>Metazoa</taxon>
        <taxon>Chordata</taxon>
        <taxon>Craniata</taxon>
        <taxon>Vertebrata</taxon>
        <taxon>Cyclostomata</taxon>
        <taxon>Hyperoartia</taxon>
        <taxon>Petromyzontiformes</taxon>
        <taxon>Petromyzontidae</taxon>
        <taxon>Petromyzon</taxon>
    </lineage>
</organism>
<name>A0AAJ7X639_PETMA</name>
<keyword evidence="2" id="KW-1185">Reference proteome</keyword>
<dbReference type="AlphaFoldDB" id="A0AAJ7X639"/>
<gene>
    <name evidence="3" type="primary">LOC116948651</name>
</gene>
<dbReference type="Pfam" id="PF15189">
    <property type="entry name" value="MEIOC"/>
    <property type="match status" value="1"/>
</dbReference>
<dbReference type="GO" id="GO:0051321">
    <property type="term" value="P:meiotic cell cycle"/>
    <property type="evidence" value="ECO:0007669"/>
    <property type="project" value="InterPro"/>
</dbReference>
<protein>
    <submittedName>
        <fullName evidence="3">Uncharacterized protein LOC116948651</fullName>
    </submittedName>
</protein>
<feature type="region of interest" description="Disordered" evidence="1">
    <location>
        <begin position="22"/>
        <end position="53"/>
    </location>
</feature>
<dbReference type="InterPro" id="IPR027963">
    <property type="entry name" value="MEIOC"/>
</dbReference>
<evidence type="ECO:0000313" key="3">
    <source>
        <dbReference type="RefSeq" id="XP_032821438.1"/>
    </source>
</evidence>
<accession>A0AAJ7X639</accession>
<dbReference type="KEGG" id="pmrn:116948651"/>
<evidence type="ECO:0000313" key="2">
    <source>
        <dbReference type="Proteomes" id="UP001318040"/>
    </source>
</evidence>
<dbReference type="Proteomes" id="UP001318040">
    <property type="component" value="Chromosome 34"/>
</dbReference>